<dbReference type="EMBL" id="BK014843">
    <property type="protein sequence ID" value="DAD78418.1"/>
    <property type="molecule type" value="Genomic_DNA"/>
</dbReference>
<keyword evidence="5" id="KW-1273">Viral capsid maturation</keyword>
<feature type="domain" description="Prohead serine protease" evidence="6">
    <location>
        <begin position="12"/>
        <end position="173"/>
    </location>
</feature>
<keyword evidence="4" id="KW-0118">Viral capsid assembly</keyword>
<keyword evidence="2 7" id="KW-0645">Protease</keyword>
<dbReference type="InterPro" id="IPR006433">
    <property type="entry name" value="Prohead_protease"/>
</dbReference>
<sequence length="190" mass="21704">MEQQRQSFITTQFETRESQESDELILSGYFIIFDSPTELWPGYLEQVSPRALANLSTQDVRALFNHDTSLVLGRTGNSTLTLTVDAKGLRGDIRINKDDPQAMGAYARVKRGDVVGCSFGFFLRDSEFKELAHGETLETLTDIELYEVSPCTFPAYPQTEIAARRQDWEQSKKRALELKKQKVKEKYSHE</sequence>
<evidence type="ECO:0000256" key="5">
    <source>
        <dbReference type="ARBA" id="ARBA00023045"/>
    </source>
</evidence>
<dbReference type="GO" id="GO:0006508">
    <property type="term" value="P:proteolysis"/>
    <property type="evidence" value="ECO:0007669"/>
    <property type="project" value="UniProtKB-KW"/>
</dbReference>
<organism evidence="7">
    <name type="scientific">Siphoviridae sp. ctg5k4</name>
    <dbReference type="NCBI Taxonomy" id="2826418"/>
    <lineage>
        <taxon>Viruses</taxon>
        <taxon>Duplodnaviria</taxon>
        <taxon>Heunggongvirae</taxon>
        <taxon>Uroviricota</taxon>
        <taxon>Caudoviricetes</taxon>
    </lineage>
</organism>
<dbReference type="GO" id="GO:0046797">
    <property type="term" value="P:viral procapsid maturation"/>
    <property type="evidence" value="ECO:0007669"/>
    <property type="project" value="UniProtKB-KW"/>
</dbReference>
<protein>
    <submittedName>
        <fullName evidence="7">Prohead serine protease</fullName>
    </submittedName>
</protein>
<dbReference type="Pfam" id="PF04586">
    <property type="entry name" value="Peptidase_S78"/>
    <property type="match status" value="1"/>
</dbReference>
<dbReference type="GO" id="GO:0008233">
    <property type="term" value="F:peptidase activity"/>
    <property type="evidence" value="ECO:0007669"/>
    <property type="project" value="UniProtKB-KW"/>
</dbReference>
<evidence type="ECO:0000256" key="1">
    <source>
        <dbReference type="ARBA" id="ARBA00022612"/>
    </source>
</evidence>
<evidence type="ECO:0000256" key="2">
    <source>
        <dbReference type="ARBA" id="ARBA00022670"/>
    </source>
</evidence>
<proteinExistence type="predicted"/>
<dbReference type="InterPro" id="IPR054613">
    <property type="entry name" value="Peptidase_S78_dom"/>
</dbReference>
<evidence type="ECO:0000259" key="6">
    <source>
        <dbReference type="Pfam" id="PF04586"/>
    </source>
</evidence>
<reference evidence="7" key="1">
    <citation type="journal article" date="2021" name="Proc. Natl. Acad. Sci. U.S.A.">
        <title>A Catalog of Tens of Thousands of Viruses from Human Metagenomes Reveals Hidden Associations with Chronic Diseases.</title>
        <authorList>
            <person name="Tisza M.J."/>
            <person name="Buck C.B."/>
        </authorList>
    </citation>
    <scope>NUCLEOTIDE SEQUENCE</scope>
    <source>
        <strain evidence="7">Ctg5k4</strain>
    </source>
</reference>
<accession>A0A8S5M866</accession>
<dbReference type="NCBIfam" id="TIGR01543">
    <property type="entry name" value="proheadase_HK97"/>
    <property type="match status" value="1"/>
</dbReference>
<evidence type="ECO:0000313" key="7">
    <source>
        <dbReference type="EMBL" id="DAD78418.1"/>
    </source>
</evidence>
<keyword evidence="3" id="KW-0378">Hydrolase</keyword>
<keyword evidence="1" id="KW-1188">Viral release from host cell</keyword>
<name>A0A8S5M866_9CAUD</name>
<evidence type="ECO:0000256" key="4">
    <source>
        <dbReference type="ARBA" id="ARBA00022950"/>
    </source>
</evidence>
<evidence type="ECO:0000256" key="3">
    <source>
        <dbReference type="ARBA" id="ARBA00022801"/>
    </source>
</evidence>